<dbReference type="PANTHER" id="PTHR37841">
    <property type="entry name" value="GLR2918 PROTEIN"/>
    <property type="match status" value="1"/>
</dbReference>
<proteinExistence type="predicted"/>
<accession>A0ABT8F2Y7</accession>
<sequence>MQMSFRKALLFGFLLILPQLLWSQTYTLFAEKGKVGVRSGQEVSIPARYDNIGWSNQSFQWVGEIVGYQLNGLWGLLNKEGEILSPPIYSGLQALPNQTVIFWENIRAHRTQKYGLMDGEGKILIPNTYAYLHFAAPYYIASQKSGSKMLQGLLDPSGKSILPITYPAIQALSSELLEITQADGLKNLYSTSQKQFVSAFQWESFQPFHDFFIGYKQGWGYVFTAQGNQLNTSGFSDIRLQDGKLQIKTQPQWEIIGLDNTPKQRLAFEEIKIVSQGVFWARTHTAQWLISPSGNTLFGPYEQLVPTSNDWALFKQNGKWGMANFFGNVFLPAEYDSLYADELYIYLFQKTGFDKGWQVLNYKKEPIAHESFDYIERSTEGMIKVERKGKWGFINKSTRTVIPCLYDRVADYQYNQCVVEYHGREGVIDKKGYWILLPEYLTIHPLTPSIYLTKYPSGISSIRDTATVYYETANKISLHGALLLERNSENRFGLNSWLGKPIAPVQFDFISDEINDSLLVVRQGQQWGAIYRNGKWALPLSARYDTIAGYNEGLFRVVIDGSYGFVNKAGQLRIANRYENAQDFSEGMAAIRILGKWGYINAQERLIIQPQFEEVGSFRQGLAEVKRKGKTGIINTKGELLLPTEFDSLEKVDTEYYITQKNGKYGLMSTQGVILQTEKFETMRALPNHLFLIQRNGKWGTLNAQGLSTLPLIYDTLMLDEANQVFIGCIQGNWQSLL</sequence>
<name>A0ABT8F2Y7_9BACT</name>
<dbReference type="EMBL" id="JAUHJS010000002">
    <property type="protein sequence ID" value="MDN4164719.1"/>
    <property type="molecule type" value="Genomic_DNA"/>
</dbReference>
<dbReference type="Proteomes" id="UP001168552">
    <property type="component" value="Unassembled WGS sequence"/>
</dbReference>
<dbReference type="InterPro" id="IPR032774">
    <property type="entry name" value="WG_beta_rep"/>
</dbReference>
<evidence type="ECO:0000313" key="2">
    <source>
        <dbReference type="Proteomes" id="UP001168552"/>
    </source>
</evidence>
<organism evidence="1 2">
    <name type="scientific">Shiella aurantiaca</name>
    <dbReference type="NCBI Taxonomy" id="3058365"/>
    <lineage>
        <taxon>Bacteria</taxon>
        <taxon>Pseudomonadati</taxon>
        <taxon>Bacteroidota</taxon>
        <taxon>Cytophagia</taxon>
        <taxon>Cytophagales</taxon>
        <taxon>Shiellaceae</taxon>
        <taxon>Shiella</taxon>
    </lineage>
</organism>
<comment type="caution">
    <text evidence="1">The sequence shown here is derived from an EMBL/GenBank/DDBJ whole genome shotgun (WGS) entry which is preliminary data.</text>
</comment>
<protein>
    <submittedName>
        <fullName evidence="1">WG repeat-containing protein</fullName>
    </submittedName>
</protein>
<keyword evidence="2" id="KW-1185">Reference proteome</keyword>
<dbReference type="Pfam" id="PF14903">
    <property type="entry name" value="WG_beta_rep"/>
    <property type="match status" value="5"/>
</dbReference>
<reference evidence="1" key="1">
    <citation type="submission" date="2023-06" db="EMBL/GenBank/DDBJ databases">
        <title>Cytophagales bacterium Strain LB-30, isolated from soil.</title>
        <authorList>
            <person name="Liu B."/>
        </authorList>
    </citation>
    <scope>NUCLEOTIDE SEQUENCE</scope>
    <source>
        <strain evidence="1">LB-30</strain>
    </source>
</reference>
<evidence type="ECO:0000313" key="1">
    <source>
        <dbReference type="EMBL" id="MDN4164719.1"/>
    </source>
</evidence>
<gene>
    <name evidence="1" type="ORF">QWY31_04350</name>
</gene>
<dbReference type="PANTHER" id="PTHR37841:SF1">
    <property type="entry name" value="DUF3298 DOMAIN-CONTAINING PROTEIN"/>
    <property type="match status" value="1"/>
</dbReference>